<keyword evidence="4" id="KW-0804">Transcription</keyword>
<dbReference type="GO" id="GO:0005634">
    <property type="term" value="C:nucleus"/>
    <property type="evidence" value="ECO:0007669"/>
    <property type="project" value="UniProtKB-SubCell"/>
</dbReference>
<feature type="domain" description="BHLH" evidence="7">
    <location>
        <begin position="162"/>
        <end position="211"/>
    </location>
</feature>
<dbReference type="Proteomes" id="UP000626092">
    <property type="component" value="Unassembled WGS sequence"/>
</dbReference>
<feature type="compositionally biased region" description="Polar residues" evidence="6">
    <location>
        <begin position="12"/>
        <end position="32"/>
    </location>
</feature>
<keyword evidence="9" id="KW-1185">Reference proteome</keyword>
<dbReference type="GO" id="GO:0000981">
    <property type="term" value="F:DNA-binding transcription factor activity, RNA polymerase II-specific"/>
    <property type="evidence" value="ECO:0007669"/>
    <property type="project" value="TreeGrafter"/>
</dbReference>
<comment type="subcellular location">
    <subcellularLocation>
        <location evidence="1">Nucleus</location>
    </subcellularLocation>
</comment>
<proteinExistence type="predicted"/>
<evidence type="ECO:0000256" key="4">
    <source>
        <dbReference type="ARBA" id="ARBA00023163"/>
    </source>
</evidence>
<dbReference type="PROSITE" id="PS50888">
    <property type="entry name" value="BHLH"/>
    <property type="match status" value="1"/>
</dbReference>
<dbReference type="CDD" id="cd11393">
    <property type="entry name" value="bHLH_AtbHLH_like"/>
    <property type="match status" value="1"/>
</dbReference>
<dbReference type="Pfam" id="PF00010">
    <property type="entry name" value="HLH"/>
    <property type="match status" value="1"/>
</dbReference>
<accession>A0A834LVC2</accession>
<evidence type="ECO:0000256" key="6">
    <source>
        <dbReference type="SAM" id="MobiDB-lite"/>
    </source>
</evidence>
<protein>
    <recommendedName>
        <fullName evidence="7">BHLH domain-containing protein</fullName>
    </recommendedName>
</protein>
<dbReference type="Gene3D" id="4.10.280.10">
    <property type="entry name" value="Helix-loop-helix DNA-binding domain"/>
    <property type="match status" value="1"/>
</dbReference>
<dbReference type="PANTHER" id="PTHR16223">
    <property type="entry name" value="TRANSCRIPTION FACTOR BHLH83-RELATED"/>
    <property type="match status" value="1"/>
</dbReference>
<organism evidence="8 9">
    <name type="scientific">Rhododendron simsii</name>
    <name type="common">Sims's rhododendron</name>
    <dbReference type="NCBI Taxonomy" id="118357"/>
    <lineage>
        <taxon>Eukaryota</taxon>
        <taxon>Viridiplantae</taxon>
        <taxon>Streptophyta</taxon>
        <taxon>Embryophyta</taxon>
        <taxon>Tracheophyta</taxon>
        <taxon>Spermatophyta</taxon>
        <taxon>Magnoliopsida</taxon>
        <taxon>eudicotyledons</taxon>
        <taxon>Gunneridae</taxon>
        <taxon>Pentapetalae</taxon>
        <taxon>asterids</taxon>
        <taxon>Ericales</taxon>
        <taxon>Ericaceae</taxon>
        <taxon>Ericoideae</taxon>
        <taxon>Rhodoreae</taxon>
        <taxon>Rhododendron</taxon>
    </lineage>
</organism>
<dbReference type="InterPro" id="IPR045239">
    <property type="entry name" value="bHLH95_bHLH"/>
</dbReference>
<dbReference type="OrthoDB" id="1627850at2759"/>
<evidence type="ECO:0000313" key="8">
    <source>
        <dbReference type="EMBL" id="KAF7153460.1"/>
    </source>
</evidence>
<evidence type="ECO:0000256" key="5">
    <source>
        <dbReference type="ARBA" id="ARBA00023242"/>
    </source>
</evidence>
<dbReference type="EMBL" id="WJXA01000001">
    <property type="protein sequence ID" value="KAF7153460.1"/>
    <property type="molecule type" value="Genomic_DNA"/>
</dbReference>
<evidence type="ECO:0000256" key="1">
    <source>
        <dbReference type="ARBA" id="ARBA00004123"/>
    </source>
</evidence>
<gene>
    <name evidence="8" type="ORF">RHSIM_Rhsim01G0275500</name>
</gene>
<keyword evidence="3" id="KW-0238">DNA-binding</keyword>
<dbReference type="InterPro" id="IPR045843">
    <property type="entry name" value="IND-like"/>
</dbReference>
<comment type="caution">
    <text evidence="8">The sequence shown here is derived from an EMBL/GenBank/DDBJ whole genome shotgun (WGS) entry which is preliminary data.</text>
</comment>
<evidence type="ECO:0000313" key="9">
    <source>
        <dbReference type="Proteomes" id="UP000626092"/>
    </source>
</evidence>
<name>A0A834LVC2_RHOSS</name>
<evidence type="ECO:0000259" key="7">
    <source>
        <dbReference type="PROSITE" id="PS50888"/>
    </source>
</evidence>
<dbReference type="GO" id="GO:0000978">
    <property type="term" value="F:RNA polymerase II cis-regulatory region sequence-specific DNA binding"/>
    <property type="evidence" value="ECO:0007669"/>
    <property type="project" value="TreeGrafter"/>
</dbReference>
<dbReference type="InterPro" id="IPR036638">
    <property type="entry name" value="HLH_DNA-bd_sf"/>
</dbReference>
<dbReference type="InterPro" id="IPR011598">
    <property type="entry name" value="bHLH_dom"/>
</dbReference>
<feature type="region of interest" description="Disordered" evidence="6">
    <location>
        <begin position="1"/>
        <end position="32"/>
    </location>
</feature>
<dbReference type="GO" id="GO:0046983">
    <property type="term" value="F:protein dimerization activity"/>
    <property type="evidence" value="ECO:0007669"/>
    <property type="project" value="InterPro"/>
</dbReference>
<sequence length="305" mass="34144">MEGKYGHENPLQLMSSAFGGTSNDASDSYQGNPNHKYVTADGKNHIPPVPSPLSQWIHCQETSPGSVEFITERSVTEISREMSYHNAIVPFGGTDVWKAGGNAVLQEVKYARPENWPPMNSFTDAEYQLHAQGQESNELHSRASVAAPAFLAKPHNHASRRRASVTAAATDRARRMRITERHQALNELLPRHKEGSKASQLDDITDYIKYLQLQIKVCFHYNVVAYHHVKDLSRSRLGGEPTTDPFVFLEGYGHYILHEQMLNEPLEEMMGKLLEVNPSATSRLLESRGLVIMPTNLVEGLNQAM</sequence>
<dbReference type="SUPFAM" id="SSF47459">
    <property type="entry name" value="HLH, helix-loop-helix DNA-binding domain"/>
    <property type="match status" value="1"/>
</dbReference>
<evidence type="ECO:0000256" key="3">
    <source>
        <dbReference type="ARBA" id="ARBA00023125"/>
    </source>
</evidence>
<keyword evidence="2" id="KW-0805">Transcription regulation</keyword>
<dbReference type="PANTHER" id="PTHR16223:SF109">
    <property type="entry name" value="BHLH DOMAIN-CONTAINING PROTEIN"/>
    <property type="match status" value="1"/>
</dbReference>
<evidence type="ECO:0000256" key="2">
    <source>
        <dbReference type="ARBA" id="ARBA00023015"/>
    </source>
</evidence>
<keyword evidence="5" id="KW-0539">Nucleus</keyword>
<dbReference type="AlphaFoldDB" id="A0A834LVC2"/>
<reference evidence="8" key="1">
    <citation type="submission" date="2019-11" db="EMBL/GenBank/DDBJ databases">
        <authorList>
            <person name="Liu Y."/>
            <person name="Hou J."/>
            <person name="Li T.-Q."/>
            <person name="Guan C.-H."/>
            <person name="Wu X."/>
            <person name="Wu H.-Z."/>
            <person name="Ling F."/>
            <person name="Zhang R."/>
            <person name="Shi X.-G."/>
            <person name="Ren J.-P."/>
            <person name="Chen E.-F."/>
            <person name="Sun J.-M."/>
        </authorList>
    </citation>
    <scope>NUCLEOTIDE SEQUENCE</scope>
    <source>
        <strain evidence="8">Adult_tree_wgs_1</strain>
        <tissue evidence="8">Leaves</tissue>
    </source>
</reference>